<dbReference type="Proteomes" id="UP000475325">
    <property type="component" value="Unassembled WGS sequence"/>
</dbReference>
<evidence type="ECO:0000256" key="5">
    <source>
        <dbReference type="ARBA" id="ARBA00038359"/>
    </source>
</evidence>
<feature type="transmembrane region" description="Helical" evidence="6">
    <location>
        <begin position="115"/>
        <end position="139"/>
    </location>
</feature>
<evidence type="ECO:0000256" key="4">
    <source>
        <dbReference type="ARBA" id="ARBA00023136"/>
    </source>
</evidence>
<dbReference type="PANTHER" id="PTHR33048:SF123">
    <property type="entry name" value="INTEGRAL MEMBRANE PROTEIN"/>
    <property type="match status" value="1"/>
</dbReference>
<evidence type="ECO:0000256" key="6">
    <source>
        <dbReference type="SAM" id="Phobius"/>
    </source>
</evidence>
<dbReference type="PANTHER" id="PTHR33048">
    <property type="entry name" value="PTH11-LIKE INTEGRAL MEMBRANE PROTEIN (AFU_ORTHOLOGUE AFUA_5G11245)"/>
    <property type="match status" value="1"/>
</dbReference>
<gene>
    <name evidence="8" type="ORF">TWF102_001786</name>
</gene>
<dbReference type="Pfam" id="PF20684">
    <property type="entry name" value="Fung_rhodopsin"/>
    <property type="match status" value="1"/>
</dbReference>
<evidence type="ECO:0000313" key="9">
    <source>
        <dbReference type="Proteomes" id="UP000475325"/>
    </source>
</evidence>
<feature type="domain" description="Rhodopsin" evidence="7">
    <location>
        <begin position="55"/>
        <end position="301"/>
    </location>
</feature>
<protein>
    <recommendedName>
        <fullName evidence="7">Rhodopsin domain-containing protein</fullName>
    </recommendedName>
</protein>
<comment type="similarity">
    <text evidence="5">Belongs to the SAT4 family.</text>
</comment>
<feature type="transmembrane region" description="Helical" evidence="6">
    <location>
        <begin position="71"/>
        <end position="95"/>
    </location>
</feature>
<keyword evidence="4 6" id="KW-0472">Membrane</keyword>
<keyword evidence="2 6" id="KW-0812">Transmembrane</keyword>
<comment type="subcellular location">
    <subcellularLocation>
        <location evidence="1">Membrane</location>
        <topology evidence="1">Multi-pass membrane protein</topology>
    </subcellularLocation>
</comment>
<evidence type="ECO:0000256" key="3">
    <source>
        <dbReference type="ARBA" id="ARBA00022989"/>
    </source>
</evidence>
<feature type="transmembrane region" description="Helical" evidence="6">
    <location>
        <begin position="37"/>
        <end position="59"/>
    </location>
</feature>
<dbReference type="InterPro" id="IPR049326">
    <property type="entry name" value="Rhodopsin_dom_fungi"/>
</dbReference>
<dbReference type="AlphaFoldDB" id="A0A7C8NSW3"/>
<dbReference type="InterPro" id="IPR052337">
    <property type="entry name" value="SAT4-like"/>
</dbReference>
<dbReference type="EMBL" id="WIQW01000013">
    <property type="protein sequence ID" value="KAF3105881.1"/>
    <property type="molecule type" value="Genomic_DNA"/>
</dbReference>
<evidence type="ECO:0000313" key="8">
    <source>
        <dbReference type="EMBL" id="KAF3105881.1"/>
    </source>
</evidence>
<evidence type="ECO:0000259" key="7">
    <source>
        <dbReference type="Pfam" id="PF20684"/>
    </source>
</evidence>
<evidence type="ECO:0000256" key="1">
    <source>
        <dbReference type="ARBA" id="ARBA00004141"/>
    </source>
</evidence>
<organism evidence="8 9">
    <name type="scientific">Orbilia oligospora</name>
    <name type="common">Nematode-trapping fungus</name>
    <name type="synonym">Arthrobotrys oligospora</name>
    <dbReference type="NCBI Taxonomy" id="2813651"/>
    <lineage>
        <taxon>Eukaryota</taxon>
        <taxon>Fungi</taxon>
        <taxon>Dikarya</taxon>
        <taxon>Ascomycota</taxon>
        <taxon>Pezizomycotina</taxon>
        <taxon>Orbiliomycetes</taxon>
        <taxon>Orbiliales</taxon>
        <taxon>Orbiliaceae</taxon>
        <taxon>Orbilia</taxon>
    </lineage>
</organism>
<accession>A0A7C8NSW3</accession>
<proteinExistence type="inferred from homology"/>
<evidence type="ECO:0000256" key="2">
    <source>
        <dbReference type="ARBA" id="ARBA00022692"/>
    </source>
</evidence>
<keyword evidence="3 6" id="KW-1133">Transmembrane helix</keyword>
<reference evidence="8 9" key="1">
    <citation type="submission" date="2019-06" db="EMBL/GenBank/DDBJ databases">
        <authorList>
            <person name="Palmer J.M."/>
        </authorList>
    </citation>
    <scope>NUCLEOTIDE SEQUENCE [LARGE SCALE GENOMIC DNA]</scope>
    <source>
        <strain evidence="8 9">TWF102</strain>
    </source>
</reference>
<comment type="caution">
    <text evidence="8">The sequence shown here is derived from an EMBL/GenBank/DDBJ whole genome shotgun (WGS) entry which is preliminary data.</text>
</comment>
<feature type="transmembrane region" description="Helical" evidence="6">
    <location>
        <begin position="151"/>
        <end position="172"/>
    </location>
</feature>
<dbReference type="GO" id="GO:0016020">
    <property type="term" value="C:membrane"/>
    <property type="evidence" value="ECO:0007669"/>
    <property type="project" value="UniProtKB-SubCell"/>
</dbReference>
<name>A0A7C8NSW3_ORBOL</name>
<sequence length="365" mass="40414">MVEMSVSSQTEVIGVWTPTNITHSDWEALPHDSRGGILIGIQVTAASIAVITVSLRLYTRKFVTRTIGMDDYLMAAVLVMIVAVCIVVVILFSVFQAGHHIWDTKPGNIHTIYKISWGITVVYYAILGTTRFSVLASYIRLFGSIPIFRKIVIISMVVNGCMTISFIVAFILSCRPLYYAWDPYVHPTDYSKCIDEIRFIVASSIMNIVMDFWVCFLPIQPLWRLALPLGQKIITAILLSLGAIACVASILRLRELQRSLITTHSTDPTYDALAYGIYSVLEQNLGAIAASLPPIKALIQRRWPNFLKADRGSMAGREDEQLRTASEMAHISKGSSFGTAADGNLENGVPHITDIQPLSRAYSTP</sequence>
<feature type="transmembrane region" description="Helical" evidence="6">
    <location>
        <begin position="233"/>
        <end position="251"/>
    </location>
</feature>